<dbReference type="Proteomes" id="UP001275084">
    <property type="component" value="Unassembled WGS sequence"/>
</dbReference>
<reference evidence="1" key="2">
    <citation type="submission" date="2023-06" db="EMBL/GenBank/DDBJ databases">
        <authorList>
            <consortium name="Lawrence Berkeley National Laboratory"/>
            <person name="Haridas S."/>
            <person name="Hensen N."/>
            <person name="Bonometti L."/>
            <person name="Westerberg I."/>
            <person name="Brannstrom I.O."/>
            <person name="Guillou S."/>
            <person name="Cros-Aarteil S."/>
            <person name="Calhoun S."/>
            <person name="Kuo A."/>
            <person name="Mondo S."/>
            <person name="Pangilinan J."/>
            <person name="Riley R."/>
            <person name="Labutti K."/>
            <person name="Andreopoulos B."/>
            <person name="Lipzen A."/>
            <person name="Chen C."/>
            <person name="Yanf M."/>
            <person name="Daum C."/>
            <person name="Ng V."/>
            <person name="Clum A."/>
            <person name="Steindorff A."/>
            <person name="Ohm R."/>
            <person name="Martin F."/>
            <person name="Silar P."/>
            <person name="Natvig D."/>
            <person name="Lalanne C."/>
            <person name="Gautier V."/>
            <person name="Ament-Velasquez S.L."/>
            <person name="Kruys A."/>
            <person name="Hutchinson M.I."/>
            <person name="Powell A.J."/>
            <person name="Barry K."/>
            <person name="Miller A.N."/>
            <person name="Grigoriev I.V."/>
            <person name="Debuchy R."/>
            <person name="Gladieux P."/>
            <person name="Thoren M.H."/>
            <person name="Johannesson H."/>
        </authorList>
    </citation>
    <scope>NUCLEOTIDE SEQUENCE</scope>
    <source>
        <strain evidence="1">CBS 955.72</strain>
    </source>
</reference>
<name>A0AAJ0HW61_9PEZI</name>
<evidence type="ECO:0000313" key="2">
    <source>
        <dbReference type="Proteomes" id="UP001275084"/>
    </source>
</evidence>
<accession>A0AAJ0HW61</accession>
<evidence type="ECO:0000313" key="1">
    <source>
        <dbReference type="EMBL" id="KAK3363714.1"/>
    </source>
</evidence>
<dbReference type="EMBL" id="JAUIQD010000001">
    <property type="protein sequence ID" value="KAK3363714.1"/>
    <property type="molecule type" value="Genomic_DNA"/>
</dbReference>
<sequence>MFNLLAYMADNSSNAAAKTTTEFRLMAQQKLRTDAKGLSLSADCTFTGVANAISSTSPDAKARVSALCLNAFATATPKTVRIEERLSSSGRDCPFGHSCLLQHKKNTPQNPRCYGGIKTPNGKPSQNWLPTPTLNEVYFQRIELGRIPLAGNKSNFFCSNLGTNAICGAAYDKAFHIATDASLTGTGAVMFQLGDAEVDAGYKKKVHFDKIEIAMFMSFLLSDTEKGQHKQDLALWHRQLPISTANINDWISVVIAAKPAKVFLGFAPFYVP</sequence>
<keyword evidence="2" id="KW-1185">Reference proteome</keyword>
<organism evidence="1 2">
    <name type="scientific">Lasiosphaeria hispida</name>
    <dbReference type="NCBI Taxonomy" id="260671"/>
    <lineage>
        <taxon>Eukaryota</taxon>
        <taxon>Fungi</taxon>
        <taxon>Dikarya</taxon>
        <taxon>Ascomycota</taxon>
        <taxon>Pezizomycotina</taxon>
        <taxon>Sordariomycetes</taxon>
        <taxon>Sordariomycetidae</taxon>
        <taxon>Sordariales</taxon>
        <taxon>Lasiosphaeriaceae</taxon>
        <taxon>Lasiosphaeria</taxon>
    </lineage>
</organism>
<proteinExistence type="predicted"/>
<reference evidence="1" key="1">
    <citation type="journal article" date="2023" name="Mol. Phylogenet. Evol.">
        <title>Genome-scale phylogeny and comparative genomics of the fungal order Sordariales.</title>
        <authorList>
            <person name="Hensen N."/>
            <person name="Bonometti L."/>
            <person name="Westerberg I."/>
            <person name="Brannstrom I.O."/>
            <person name="Guillou S."/>
            <person name="Cros-Aarteil S."/>
            <person name="Calhoun S."/>
            <person name="Haridas S."/>
            <person name="Kuo A."/>
            <person name="Mondo S."/>
            <person name="Pangilinan J."/>
            <person name="Riley R."/>
            <person name="LaButti K."/>
            <person name="Andreopoulos B."/>
            <person name="Lipzen A."/>
            <person name="Chen C."/>
            <person name="Yan M."/>
            <person name="Daum C."/>
            <person name="Ng V."/>
            <person name="Clum A."/>
            <person name="Steindorff A."/>
            <person name="Ohm R.A."/>
            <person name="Martin F."/>
            <person name="Silar P."/>
            <person name="Natvig D.O."/>
            <person name="Lalanne C."/>
            <person name="Gautier V."/>
            <person name="Ament-Velasquez S.L."/>
            <person name="Kruys A."/>
            <person name="Hutchinson M.I."/>
            <person name="Powell A.J."/>
            <person name="Barry K."/>
            <person name="Miller A.N."/>
            <person name="Grigoriev I.V."/>
            <person name="Debuchy R."/>
            <person name="Gladieux P."/>
            <person name="Hiltunen Thoren M."/>
            <person name="Johannesson H."/>
        </authorList>
    </citation>
    <scope>NUCLEOTIDE SEQUENCE</scope>
    <source>
        <strain evidence="1">CBS 955.72</strain>
    </source>
</reference>
<comment type="caution">
    <text evidence="1">The sequence shown here is derived from an EMBL/GenBank/DDBJ whole genome shotgun (WGS) entry which is preliminary data.</text>
</comment>
<gene>
    <name evidence="1" type="ORF">B0T25DRAFT_597094</name>
</gene>
<protein>
    <submittedName>
        <fullName evidence="1">Uncharacterized protein</fullName>
    </submittedName>
</protein>
<dbReference type="AlphaFoldDB" id="A0AAJ0HW61"/>